<dbReference type="SUPFAM" id="SSF55874">
    <property type="entry name" value="ATPase domain of HSP90 chaperone/DNA topoisomerase II/histidine kinase"/>
    <property type="match status" value="1"/>
</dbReference>
<evidence type="ECO:0000256" key="2">
    <source>
        <dbReference type="ARBA" id="ARBA00004651"/>
    </source>
</evidence>
<dbReference type="CDD" id="cd00082">
    <property type="entry name" value="HisKA"/>
    <property type="match status" value="1"/>
</dbReference>
<dbReference type="GO" id="GO:0005886">
    <property type="term" value="C:plasma membrane"/>
    <property type="evidence" value="ECO:0007669"/>
    <property type="project" value="UniProtKB-SubCell"/>
</dbReference>
<dbReference type="SMART" id="SM00388">
    <property type="entry name" value="HisKA"/>
    <property type="match status" value="1"/>
</dbReference>
<keyword evidence="10" id="KW-0812">Transmembrane</keyword>
<dbReference type="Pfam" id="PF07695">
    <property type="entry name" value="7TMR-DISM_7TM"/>
    <property type="match status" value="1"/>
</dbReference>
<organism evidence="12 13">
    <name type="scientific">Natribacillus halophilus</name>
    <dbReference type="NCBI Taxonomy" id="549003"/>
    <lineage>
        <taxon>Bacteria</taxon>
        <taxon>Bacillati</taxon>
        <taxon>Bacillota</taxon>
        <taxon>Bacilli</taxon>
        <taxon>Bacillales</taxon>
        <taxon>Bacillaceae</taxon>
        <taxon>Natribacillus</taxon>
    </lineage>
</organism>
<dbReference type="Gene3D" id="1.10.287.130">
    <property type="match status" value="1"/>
</dbReference>
<evidence type="ECO:0000259" key="11">
    <source>
        <dbReference type="PROSITE" id="PS50109"/>
    </source>
</evidence>
<keyword evidence="9" id="KW-0902">Two-component regulatory system</keyword>
<dbReference type="PANTHER" id="PTHR45453">
    <property type="entry name" value="PHOSPHATE REGULON SENSOR PROTEIN PHOR"/>
    <property type="match status" value="1"/>
</dbReference>
<dbReference type="InterPro" id="IPR003594">
    <property type="entry name" value="HATPase_dom"/>
</dbReference>
<dbReference type="GO" id="GO:0004721">
    <property type="term" value="F:phosphoprotein phosphatase activity"/>
    <property type="evidence" value="ECO:0007669"/>
    <property type="project" value="TreeGrafter"/>
</dbReference>
<feature type="transmembrane region" description="Helical" evidence="10">
    <location>
        <begin position="234"/>
        <end position="253"/>
    </location>
</feature>
<dbReference type="EMBL" id="FNEN01000002">
    <property type="protein sequence ID" value="SDI46664.1"/>
    <property type="molecule type" value="Genomic_DNA"/>
</dbReference>
<gene>
    <name evidence="12" type="ORF">SAMN04488123_102291</name>
</gene>
<dbReference type="Gene3D" id="3.30.565.10">
    <property type="entry name" value="Histidine kinase-like ATPase, C-terminal domain"/>
    <property type="match status" value="1"/>
</dbReference>
<feature type="transmembrane region" description="Helical" evidence="10">
    <location>
        <begin position="327"/>
        <end position="345"/>
    </location>
</feature>
<dbReference type="Gene3D" id="2.60.120.260">
    <property type="entry name" value="Galactose-binding domain-like"/>
    <property type="match status" value="1"/>
</dbReference>
<comment type="catalytic activity">
    <reaction evidence="1">
        <text>ATP + protein L-histidine = ADP + protein N-phospho-L-histidine.</text>
        <dbReference type="EC" id="2.7.13.3"/>
    </reaction>
</comment>
<name>A0A1G8KTB8_9BACI</name>
<dbReference type="PANTHER" id="PTHR45453:SF1">
    <property type="entry name" value="PHOSPHATE REGULON SENSOR PROTEIN PHOR"/>
    <property type="match status" value="1"/>
</dbReference>
<feature type="transmembrane region" description="Helical" evidence="10">
    <location>
        <begin position="273"/>
        <end position="291"/>
    </location>
</feature>
<dbReference type="InterPro" id="IPR011623">
    <property type="entry name" value="7TMR_DISM_rcpt_extracell_dom1"/>
</dbReference>
<evidence type="ECO:0000256" key="7">
    <source>
        <dbReference type="ARBA" id="ARBA00022777"/>
    </source>
</evidence>
<evidence type="ECO:0000256" key="1">
    <source>
        <dbReference type="ARBA" id="ARBA00000085"/>
    </source>
</evidence>
<evidence type="ECO:0000256" key="3">
    <source>
        <dbReference type="ARBA" id="ARBA00012438"/>
    </source>
</evidence>
<sequence>MGKVIFILTFLYLFIVNAETTEGKSEPAAEQGHISFDQWSFQQDGFTHLDGEWEFYWQQLLEPADFGEDRNRLDPYYMEVPHAWYQSDMDGESLPHEGYATYRVTMDLHEDDQDQLMSIYLPRVYSAHKIWVNGERLYEQGVVGESRSEMHPDENTQALPFQVESDSIEVVLQVSNFTQRAGGIWDSMYLGTETDMTSYLESQMTGTLFFVGSLIMIGCVFICFYLFRRKDRAPLYFGLLCIAIGVQTYLQGGKFFSLEAPYWNWELRYKLEYLANTAALGSFALFVHNLYPQEMKRRVRQIILLFCSSYGLFVAVTPPHIFSYTMLFFQLAIIASLAYIFYAFIKAAIRRRSGISLHIIGFSVLFVTLIFDILYYNQRVAAEETLLNYGMFFYIFMQSLHLAKMFAGAYTRVEELSSELLSLNVNLEEKVKARTQTIHEKEALRRRMMTNISHELSTPLSSIRGYIRGMLDGVFRRRDDRYMELVYDKTLLLERIVGDLHDLSKLENQQISFVYEKVNIHIFVRRLYEKYETEINESGQRLDYNDSRVHDMDVSVRIDPDRIEQAFANLLFNAARYSAANGTINVELDTDEEYAVISIIDAGSGIEDEELPFLFDRFYKKTSEEGFGIGLTICKEIIDQHDGDIGVESSVGVGSRFYFKLPVQ</sequence>
<feature type="transmembrane region" description="Helical" evidence="10">
    <location>
        <begin position="303"/>
        <end position="321"/>
    </location>
</feature>
<dbReference type="PROSITE" id="PS50109">
    <property type="entry name" value="HIS_KIN"/>
    <property type="match status" value="1"/>
</dbReference>
<dbReference type="InterPro" id="IPR036890">
    <property type="entry name" value="HATPase_C_sf"/>
</dbReference>
<accession>A0A1G8KTB8</accession>
<dbReference type="Pfam" id="PF00512">
    <property type="entry name" value="HisKA"/>
    <property type="match status" value="1"/>
</dbReference>
<feature type="transmembrane region" description="Helical" evidence="10">
    <location>
        <begin position="357"/>
        <end position="377"/>
    </location>
</feature>
<dbReference type="GO" id="GO:0016036">
    <property type="term" value="P:cellular response to phosphate starvation"/>
    <property type="evidence" value="ECO:0007669"/>
    <property type="project" value="TreeGrafter"/>
</dbReference>
<keyword evidence="4" id="KW-0597">Phosphoprotein</keyword>
<dbReference type="PRINTS" id="PR00344">
    <property type="entry name" value="BCTRLSENSOR"/>
</dbReference>
<feature type="domain" description="Histidine kinase" evidence="11">
    <location>
        <begin position="451"/>
        <end position="664"/>
    </location>
</feature>
<protein>
    <recommendedName>
        <fullName evidence="3">histidine kinase</fullName>
        <ecNumber evidence="3">2.7.13.3</ecNumber>
    </recommendedName>
</protein>
<dbReference type="SMART" id="SM00387">
    <property type="entry name" value="HATPase_c"/>
    <property type="match status" value="1"/>
</dbReference>
<keyword evidence="13" id="KW-1185">Reference proteome</keyword>
<keyword evidence="10" id="KW-1133">Transmembrane helix</keyword>
<dbReference type="Pfam" id="PF02518">
    <property type="entry name" value="HATPase_c"/>
    <property type="match status" value="1"/>
</dbReference>
<dbReference type="SUPFAM" id="SSF49785">
    <property type="entry name" value="Galactose-binding domain-like"/>
    <property type="match status" value="1"/>
</dbReference>
<evidence type="ECO:0000256" key="4">
    <source>
        <dbReference type="ARBA" id="ARBA00022553"/>
    </source>
</evidence>
<comment type="subcellular location">
    <subcellularLocation>
        <location evidence="2">Cell membrane</location>
        <topology evidence="2">Multi-pass membrane protein</topology>
    </subcellularLocation>
</comment>
<evidence type="ECO:0000256" key="9">
    <source>
        <dbReference type="ARBA" id="ARBA00023012"/>
    </source>
</evidence>
<reference evidence="12 13" key="1">
    <citation type="submission" date="2016-10" db="EMBL/GenBank/DDBJ databases">
        <authorList>
            <person name="de Groot N.N."/>
        </authorList>
    </citation>
    <scope>NUCLEOTIDE SEQUENCE [LARGE SCALE GENOMIC DNA]</scope>
    <source>
        <strain evidence="12 13">DSM 21771</strain>
    </source>
</reference>
<keyword evidence="10" id="KW-0472">Membrane</keyword>
<keyword evidence="7 12" id="KW-0418">Kinase</keyword>
<keyword evidence="5" id="KW-0808">Transferase</keyword>
<evidence type="ECO:0000256" key="8">
    <source>
        <dbReference type="ARBA" id="ARBA00022840"/>
    </source>
</evidence>
<dbReference type="InterPro" id="IPR008979">
    <property type="entry name" value="Galactose-bd-like_sf"/>
</dbReference>
<dbReference type="AlphaFoldDB" id="A0A1G8KTB8"/>
<evidence type="ECO:0000256" key="6">
    <source>
        <dbReference type="ARBA" id="ARBA00022741"/>
    </source>
</evidence>
<proteinExistence type="predicted"/>
<dbReference type="InterPro" id="IPR036097">
    <property type="entry name" value="HisK_dim/P_sf"/>
</dbReference>
<keyword evidence="6" id="KW-0547">Nucleotide-binding</keyword>
<dbReference type="InterPro" id="IPR005467">
    <property type="entry name" value="His_kinase_dom"/>
</dbReference>
<dbReference type="Proteomes" id="UP000198853">
    <property type="component" value="Unassembled WGS sequence"/>
</dbReference>
<evidence type="ECO:0000256" key="10">
    <source>
        <dbReference type="SAM" id="Phobius"/>
    </source>
</evidence>
<dbReference type="EC" id="2.7.13.3" evidence="3"/>
<evidence type="ECO:0000313" key="12">
    <source>
        <dbReference type="EMBL" id="SDI46664.1"/>
    </source>
</evidence>
<dbReference type="RefSeq" id="WP_090396190.1">
    <property type="nucleotide sequence ID" value="NZ_FNEN01000002.1"/>
</dbReference>
<feature type="transmembrane region" description="Helical" evidence="10">
    <location>
        <begin position="389"/>
        <end position="407"/>
    </location>
</feature>
<keyword evidence="8" id="KW-0067">ATP-binding</keyword>
<dbReference type="InterPro" id="IPR003661">
    <property type="entry name" value="HisK_dim/P_dom"/>
</dbReference>
<evidence type="ECO:0000256" key="5">
    <source>
        <dbReference type="ARBA" id="ARBA00022679"/>
    </source>
</evidence>
<dbReference type="GO" id="GO:0000155">
    <property type="term" value="F:phosphorelay sensor kinase activity"/>
    <property type="evidence" value="ECO:0007669"/>
    <property type="project" value="InterPro"/>
</dbReference>
<dbReference type="OrthoDB" id="9759607at2"/>
<dbReference type="GO" id="GO:0005524">
    <property type="term" value="F:ATP binding"/>
    <property type="evidence" value="ECO:0007669"/>
    <property type="project" value="UniProtKB-KW"/>
</dbReference>
<dbReference type="SUPFAM" id="SSF47384">
    <property type="entry name" value="Homodimeric domain of signal transducing histidine kinase"/>
    <property type="match status" value="1"/>
</dbReference>
<evidence type="ECO:0000313" key="13">
    <source>
        <dbReference type="Proteomes" id="UP000198853"/>
    </source>
</evidence>
<dbReference type="InterPro" id="IPR004358">
    <property type="entry name" value="Sig_transdc_His_kin-like_C"/>
</dbReference>
<dbReference type="FunFam" id="3.30.565.10:FF:000006">
    <property type="entry name" value="Sensor histidine kinase WalK"/>
    <property type="match status" value="1"/>
</dbReference>
<dbReference type="InterPro" id="IPR050351">
    <property type="entry name" value="BphY/WalK/GraS-like"/>
</dbReference>
<feature type="transmembrane region" description="Helical" evidence="10">
    <location>
        <begin position="208"/>
        <end position="227"/>
    </location>
</feature>